<dbReference type="SUPFAM" id="SSF52266">
    <property type="entry name" value="SGNH hydrolase"/>
    <property type="match status" value="1"/>
</dbReference>
<dbReference type="Pfam" id="PF00657">
    <property type="entry name" value="Lipase_GDSL"/>
    <property type="match status" value="1"/>
</dbReference>
<evidence type="ECO:0000313" key="10">
    <source>
        <dbReference type="Proteomes" id="UP000326396"/>
    </source>
</evidence>
<organism evidence="9 10">
    <name type="scientific">Mikania micrantha</name>
    <name type="common">bitter vine</name>
    <dbReference type="NCBI Taxonomy" id="192012"/>
    <lineage>
        <taxon>Eukaryota</taxon>
        <taxon>Viridiplantae</taxon>
        <taxon>Streptophyta</taxon>
        <taxon>Embryophyta</taxon>
        <taxon>Tracheophyta</taxon>
        <taxon>Spermatophyta</taxon>
        <taxon>Magnoliopsida</taxon>
        <taxon>eudicotyledons</taxon>
        <taxon>Gunneridae</taxon>
        <taxon>Pentapetalae</taxon>
        <taxon>asterids</taxon>
        <taxon>campanulids</taxon>
        <taxon>Asterales</taxon>
        <taxon>Asteraceae</taxon>
        <taxon>Asteroideae</taxon>
        <taxon>Heliantheae alliance</taxon>
        <taxon>Eupatorieae</taxon>
        <taxon>Mikania</taxon>
    </lineage>
</organism>
<evidence type="ECO:0000256" key="3">
    <source>
        <dbReference type="ARBA" id="ARBA00022525"/>
    </source>
</evidence>
<evidence type="ECO:0000256" key="6">
    <source>
        <dbReference type="ARBA" id="ARBA00022963"/>
    </source>
</evidence>
<dbReference type="PANTHER" id="PTHR45650:SF9">
    <property type="entry name" value="SGNH HYDROLASE-TYPE ESTERASE DOMAIN-CONTAINING PROTEIN"/>
    <property type="match status" value="1"/>
</dbReference>
<dbReference type="OrthoDB" id="1683520at2759"/>
<comment type="similarity">
    <text evidence="2">Belongs to the 'GDSL' lipolytic enzyme family.</text>
</comment>
<keyword evidence="3" id="KW-0964">Secreted</keyword>
<comment type="subcellular location">
    <subcellularLocation>
        <location evidence="1">Secreted</location>
    </subcellularLocation>
</comment>
<proteinExistence type="inferred from homology"/>
<keyword evidence="4" id="KW-0732">Signal</keyword>
<dbReference type="InterPro" id="IPR036514">
    <property type="entry name" value="SGNH_hydro_sf"/>
</dbReference>
<name>A0A5N6NQF2_9ASTR</name>
<dbReference type="EMBL" id="SZYD01000010">
    <property type="protein sequence ID" value="KAD4982492.1"/>
    <property type="molecule type" value="Genomic_DNA"/>
</dbReference>
<keyword evidence="10" id="KW-1185">Reference proteome</keyword>
<dbReference type="GO" id="GO:0005576">
    <property type="term" value="C:extracellular region"/>
    <property type="evidence" value="ECO:0007669"/>
    <property type="project" value="UniProtKB-SubCell"/>
</dbReference>
<keyword evidence="6" id="KW-0442">Lipid degradation</keyword>
<evidence type="ECO:0000256" key="4">
    <source>
        <dbReference type="ARBA" id="ARBA00022729"/>
    </source>
</evidence>
<dbReference type="AlphaFoldDB" id="A0A5N6NQF2"/>
<dbReference type="InterPro" id="IPR001087">
    <property type="entry name" value="GDSL"/>
</dbReference>
<accession>A0A5N6NQF2</accession>
<dbReference type="GO" id="GO:0016042">
    <property type="term" value="P:lipid catabolic process"/>
    <property type="evidence" value="ECO:0007669"/>
    <property type="project" value="UniProtKB-KW"/>
</dbReference>
<keyword evidence="7" id="KW-0443">Lipid metabolism</keyword>
<dbReference type="PANTHER" id="PTHR45650">
    <property type="entry name" value="GDSL-LIKE LIPASE/ACYLHYDROLASE-RELATED"/>
    <property type="match status" value="1"/>
</dbReference>
<dbReference type="InterPro" id="IPR035669">
    <property type="entry name" value="SGNH_plant_lipase-like"/>
</dbReference>
<sequence length="419" mass="46822">MWKQSHCKKGSRPLDKDLSSSSSHVSDIDSEENIEEENLVWVDERAKETWVKYDRYLMEKYRDEHSNIPNLMKFSGHELPVARIKKKCMDYVVLMTRTHMVDRTLSGNNNNLITTEKANYPPYGADFPKGATGRFTNGRTSADIIGQLLGFPGFIPPYATATDAEIISGVNYGSGGAGILPESGINLGDRISMDEQLLNHAAIIARLSVLQGNKTFTNEYIKKCIYLVNIGNNDYVNNYLMPDTYPDGRIYNPDQFASVLIRQYSKQLRTLNKLGARKIAVFGLTLIGCTPAEIAMFGTNGEPCVDSINNVTQLFTNRIKPLIDDLNNAFADARFTFINFTNIFPPQEGELVPNVPCCRVQSNALCVPYSVPCPNRTLEIWYDGFHPSEIANTLTASRSYNALSPMDASPYDISHLAQL</sequence>
<protein>
    <recommendedName>
        <fullName evidence="11">SGNH hydrolase-type esterase domain-containing protein</fullName>
    </recommendedName>
</protein>
<dbReference type="InterPro" id="IPR051238">
    <property type="entry name" value="GDSL_esterase/lipase"/>
</dbReference>
<dbReference type="CDD" id="cd01837">
    <property type="entry name" value="SGNH_plant_lipase_like"/>
    <property type="match status" value="1"/>
</dbReference>
<evidence type="ECO:0008006" key="11">
    <source>
        <dbReference type="Google" id="ProtNLM"/>
    </source>
</evidence>
<dbReference type="Proteomes" id="UP000326396">
    <property type="component" value="Linkage Group LG18"/>
</dbReference>
<feature type="region of interest" description="Disordered" evidence="8">
    <location>
        <begin position="1"/>
        <end position="30"/>
    </location>
</feature>
<keyword evidence="5" id="KW-0378">Hydrolase</keyword>
<evidence type="ECO:0000256" key="2">
    <source>
        <dbReference type="ARBA" id="ARBA00008668"/>
    </source>
</evidence>
<evidence type="ECO:0000256" key="8">
    <source>
        <dbReference type="SAM" id="MobiDB-lite"/>
    </source>
</evidence>
<comment type="caution">
    <text evidence="9">The sequence shown here is derived from an EMBL/GenBank/DDBJ whole genome shotgun (WGS) entry which is preliminary data.</text>
</comment>
<evidence type="ECO:0000313" key="9">
    <source>
        <dbReference type="EMBL" id="KAD4982492.1"/>
    </source>
</evidence>
<dbReference type="GO" id="GO:0016788">
    <property type="term" value="F:hydrolase activity, acting on ester bonds"/>
    <property type="evidence" value="ECO:0007669"/>
    <property type="project" value="InterPro"/>
</dbReference>
<feature type="compositionally biased region" description="Basic residues" evidence="8">
    <location>
        <begin position="1"/>
        <end position="11"/>
    </location>
</feature>
<evidence type="ECO:0000256" key="1">
    <source>
        <dbReference type="ARBA" id="ARBA00004613"/>
    </source>
</evidence>
<reference evidence="9 10" key="1">
    <citation type="submission" date="2019-05" db="EMBL/GenBank/DDBJ databases">
        <title>Mikania micrantha, genome provides insights into the molecular mechanism of rapid growth.</title>
        <authorList>
            <person name="Liu B."/>
        </authorList>
    </citation>
    <scope>NUCLEOTIDE SEQUENCE [LARGE SCALE GENOMIC DNA]</scope>
    <source>
        <strain evidence="9">NLD-2019</strain>
        <tissue evidence="9">Leaf</tissue>
    </source>
</reference>
<evidence type="ECO:0000256" key="7">
    <source>
        <dbReference type="ARBA" id="ARBA00023098"/>
    </source>
</evidence>
<gene>
    <name evidence="9" type="ORF">E3N88_19163</name>
</gene>
<evidence type="ECO:0000256" key="5">
    <source>
        <dbReference type="ARBA" id="ARBA00022801"/>
    </source>
</evidence>
<dbReference type="Gene3D" id="3.40.50.1110">
    <property type="entry name" value="SGNH hydrolase"/>
    <property type="match status" value="1"/>
</dbReference>